<feature type="domain" description="Clr5" evidence="4">
    <location>
        <begin position="10"/>
        <end position="60"/>
    </location>
</feature>
<keyword evidence="6" id="KW-1185">Reference proteome</keyword>
<evidence type="ECO:0000259" key="4">
    <source>
        <dbReference type="Pfam" id="PF14420"/>
    </source>
</evidence>
<dbReference type="AlphaFoldDB" id="A0A0C3GYC6"/>
<dbReference type="OrthoDB" id="194358at2759"/>
<proteinExistence type="predicted"/>
<evidence type="ECO:0000313" key="6">
    <source>
        <dbReference type="Proteomes" id="UP000054321"/>
    </source>
</evidence>
<dbReference type="Gene3D" id="1.25.40.20">
    <property type="entry name" value="Ankyrin repeat-containing domain"/>
    <property type="match status" value="3"/>
</dbReference>
<sequence length="1244" mass="137653">MTPKSQTIAPEEWELYRQTITRLYSEKPLKDVMIEMESKHGFKASRYQFEAQFRDWRIRKNTTRKEWEMHFEESDITDPATGPRSVRMTPAGCNKSLASFKRARRYVKKRPVPEQSVLVQRERIQASPQPQDAIDDYFNKISAPPAVGSPFELQHALESLGTMPASHAGGKLNSQVATGSLSTLDPYDYTTFGDSIPELDLGQIFNRDFNAQLSVAGPLTIPLHIPPNPAFLEHHSPLEVSPFSLWSNSPAVESSMFSNTLCSSRFADLEEHLRSKGFAFARRNTTELTRHGSSPSGGFGLGFFADLVLSKQQSISRKAFDLESAIRRLGNFIPGERTTVITQDREFEAKFIRILLFSLVNGFAGLNDTPIENILKFLGRLQIVSPSLLMILKDGPAHTSRTLIDNIFRAAIEAKDERILKQLLEHQLVNVNDTVCFFDKNRYTPVERAASLEAYNVMTILVSYGADVNKTYIENKSGNGGALTQLILAVSGLNRYNFGPSSAVTATPEIIETVDMLISAGAIATEKNLYHAGRAFTSYNIACRLSLCILPSDHRLFFQNESIVQVAQYTNEDAALQIIYNMIKLCERDACGKCLKVESTEWGAVQAAKRGYLRLVQLLIDYVPSPTRIFTAAIRSKRRRLIDYVLTRNPELDPEVQTLEGGGCTHEDYTTPLAEAVSAGNEALVNYLHEAGALNKLNEGDRFRPLVIAAACRGNMSYMQMLLSRANSSFDPYRPTGLAVYEALQNGHEDIALLLLANGAKVRPVRHGGFICSPLKAALQRKNASLVRAILSSDIEDVGSEEFATAAELEDASTISILTLADPIISTSSESLRTLCMHCMKTDNVKFFQDLMDSIPPDDKLNDCLREALKMGHSEMVRYLLDIGANPFEDGVLESAFPDHPDMLQLIFSKFREERTVPKRIGARIIKSIIFESLGGSRALDALLETQAVNFIIPENTEDKDSDDGEDDDFWTPLGLALDGLSRHRDSNSWIVERLLRAGSDPNKIARIKGSDATESHTGLMLAIETAIQDVIQLLIDYGADINKKPCFTVKRTPLQYAAELGDLDIVRMLLNLGADVNEEPALRNGGTALQFAAVSGNCNIAAELLNHGALLGALPSKVNGRWPLEAAAEHGRLDMIQFLWKIRVALLGKVAGFERRQCLRAMNFARANGHIGCRDLISELSGIPVGRLDVENYGSPWLAYDGPDVLLAKLFSQVGTELVPSLAPEDGMVQQEIPYCIPSSLGL</sequence>
<evidence type="ECO:0000256" key="3">
    <source>
        <dbReference type="PROSITE-ProRule" id="PRU00023"/>
    </source>
</evidence>
<dbReference type="SUPFAM" id="SSF48403">
    <property type="entry name" value="Ankyrin repeat"/>
    <property type="match status" value="2"/>
</dbReference>
<dbReference type="SMART" id="SM00248">
    <property type="entry name" value="ANK"/>
    <property type="match status" value="12"/>
</dbReference>
<dbReference type="PANTHER" id="PTHR24198:SF165">
    <property type="entry name" value="ANKYRIN REPEAT-CONTAINING PROTEIN-RELATED"/>
    <property type="match status" value="1"/>
</dbReference>
<reference evidence="5 6" key="1">
    <citation type="submission" date="2014-04" db="EMBL/GenBank/DDBJ databases">
        <authorList>
            <consortium name="DOE Joint Genome Institute"/>
            <person name="Kuo A."/>
            <person name="Martino E."/>
            <person name="Perotto S."/>
            <person name="Kohler A."/>
            <person name="Nagy L.G."/>
            <person name="Floudas D."/>
            <person name="Copeland A."/>
            <person name="Barry K.W."/>
            <person name="Cichocki N."/>
            <person name="Veneault-Fourrey C."/>
            <person name="LaButti K."/>
            <person name="Lindquist E.A."/>
            <person name="Lipzen A."/>
            <person name="Lundell T."/>
            <person name="Morin E."/>
            <person name="Murat C."/>
            <person name="Sun H."/>
            <person name="Tunlid A."/>
            <person name="Henrissat B."/>
            <person name="Grigoriev I.V."/>
            <person name="Hibbett D.S."/>
            <person name="Martin F."/>
            <person name="Nordberg H.P."/>
            <person name="Cantor M.N."/>
            <person name="Hua S.X."/>
        </authorList>
    </citation>
    <scope>NUCLEOTIDE SEQUENCE [LARGE SCALE GENOMIC DNA]</scope>
    <source>
        <strain evidence="5 6">Zn</strain>
    </source>
</reference>
<dbReference type="HOGENOM" id="CLU_008198_0_0_1"/>
<keyword evidence="2 3" id="KW-0040">ANK repeat</keyword>
<organism evidence="5 6">
    <name type="scientific">Oidiodendron maius (strain Zn)</name>
    <dbReference type="NCBI Taxonomy" id="913774"/>
    <lineage>
        <taxon>Eukaryota</taxon>
        <taxon>Fungi</taxon>
        <taxon>Dikarya</taxon>
        <taxon>Ascomycota</taxon>
        <taxon>Pezizomycotina</taxon>
        <taxon>Leotiomycetes</taxon>
        <taxon>Leotiomycetes incertae sedis</taxon>
        <taxon>Myxotrichaceae</taxon>
        <taxon>Oidiodendron</taxon>
    </lineage>
</organism>
<evidence type="ECO:0000313" key="5">
    <source>
        <dbReference type="EMBL" id="KIM96184.1"/>
    </source>
</evidence>
<dbReference type="InterPro" id="IPR036770">
    <property type="entry name" value="Ankyrin_rpt-contain_sf"/>
</dbReference>
<dbReference type="EMBL" id="KN832885">
    <property type="protein sequence ID" value="KIM96184.1"/>
    <property type="molecule type" value="Genomic_DNA"/>
</dbReference>
<feature type="repeat" description="ANK" evidence="3">
    <location>
        <begin position="1015"/>
        <end position="1047"/>
    </location>
</feature>
<dbReference type="Proteomes" id="UP000054321">
    <property type="component" value="Unassembled WGS sequence"/>
</dbReference>
<dbReference type="PANTHER" id="PTHR24198">
    <property type="entry name" value="ANKYRIN REPEAT AND PROTEIN KINASE DOMAIN-CONTAINING PROTEIN"/>
    <property type="match status" value="1"/>
</dbReference>
<accession>A0A0C3GYC6</accession>
<dbReference type="STRING" id="913774.A0A0C3GYC6"/>
<dbReference type="InParanoid" id="A0A0C3GYC6"/>
<protein>
    <recommendedName>
        <fullName evidence="4">Clr5 domain-containing protein</fullName>
    </recommendedName>
</protein>
<reference evidence="6" key="2">
    <citation type="submission" date="2015-01" db="EMBL/GenBank/DDBJ databases">
        <title>Evolutionary Origins and Diversification of the Mycorrhizal Mutualists.</title>
        <authorList>
            <consortium name="DOE Joint Genome Institute"/>
            <consortium name="Mycorrhizal Genomics Consortium"/>
            <person name="Kohler A."/>
            <person name="Kuo A."/>
            <person name="Nagy L.G."/>
            <person name="Floudas D."/>
            <person name="Copeland A."/>
            <person name="Barry K.W."/>
            <person name="Cichocki N."/>
            <person name="Veneault-Fourrey C."/>
            <person name="LaButti K."/>
            <person name="Lindquist E.A."/>
            <person name="Lipzen A."/>
            <person name="Lundell T."/>
            <person name="Morin E."/>
            <person name="Murat C."/>
            <person name="Riley R."/>
            <person name="Ohm R."/>
            <person name="Sun H."/>
            <person name="Tunlid A."/>
            <person name="Henrissat B."/>
            <person name="Grigoriev I.V."/>
            <person name="Hibbett D.S."/>
            <person name="Martin F."/>
        </authorList>
    </citation>
    <scope>NUCLEOTIDE SEQUENCE [LARGE SCALE GENOMIC DNA]</scope>
    <source>
        <strain evidence="6">Zn</strain>
    </source>
</reference>
<dbReference type="PROSITE" id="PS50297">
    <property type="entry name" value="ANK_REP_REGION"/>
    <property type="match status" value="3"/>
</dbReference>
<dbReference type="PROSITE" id="PS50088">
    <property type="entry name" value="ANK_REPEAT"/>
    <property type="match status" value="3"/>
</dbReference>
<evidence type="ECO:0000256" key="2">
    <source>
        <dbReference type="ARBA" id="ARBA00023043"/>
    </source>
</evidence>
<feature type="repeat" description="ANK" evidence="3">
    <location>
        <begin position="1050"/>
        <end position="1082"/>
    </location>
</feature>
<evidence type="ECO:0000256" key="1">
    <source>
        <dbReference type="ARBA" id="ARBA00022737"/>
    </source>
</evidence>
<feature type="repeat" description="ANK" evidence="3">
    <location>
        <begin position="1085"/>
        <end position="1117"/>
    </location>
</feature>
<dbReference type="InterPro" id="IPR002110">
    <property type="entry name" value="Ankyrin_rpt"/>
</dbReference>
<gene>
    <name evidence="5" type="ORF">OIDMADRAFT_33566</name>
</gene>
<dbReference type="Pfam" id="PF14420">
    <property type="entry name" value="Clr5"/>
    <property type="match status" value="1"/>
</dbReference>
<name>A0A0C3GYC6_OIDMZ</name>
<dbReference type="InterPro" id="IPR025676">
    <property type="entry name" value="Clr5_dom"/>
</dbReference>
<dbReference type="Pfam" id="PF12796">
    <property type="entry name" value="Ank_2"/>
    <property type="match status" value="2"/>
</dbReference>
<keyword evidence="1" id="KW-0677">Repeat</keyword>